<feature type="binding site" evidence="4">
    <location>
        <position position="85"/>
    </location>
    <ligand>
        <name>a divalent metal cation</name>
        <dbReference type="ChEBI" id="CHEBI:60240"/>
    </ligand>
</feature>
<dbReference type="InterPro" id="IPR029044">
    <property type="entry name" value="Nucleotide-diphossugar_trans"/>
</dbReference>
<dbReference type="HAMAP" id="MF_00107">
    <property type="entry name" value="IspF"/>
    <property type="match status" value="1"/>
</dbReference>
<reference evidence="7" key="1">
    <citation type="journal article" date="2020" name="mSystems">
        <title>Genome- and Community-Level Interaction Insights into Carbon Utilization and Element Cycling Functions of Hydrothermarchaeota in Hydrothermal Sediment.</title>
        <authorList>
            <person name="Zhou Z."/>
            <person name="Liu Y."/>
            <person name="Xu W."/>
            <person name="Pan J."/>
            <person name="Luo Z.H."/>
            <person name="Li M."/>
        </authorList>
    </citation>
    <scope>NUCLEOTIDE SEQUENCE [LARGE SCALE GENOMIC DNA]</scope>
    <source>
        <strain evidence="7">HyVt-237</strain>
    </source>
</reference>
<dbReference type="NCBIfam" id="TIGR00151">
    <property type="entry name" value="ispF"/>
    <property type="match status" value="1"/>
</dbReference>
<keyword evidence="4 5" id="KW-0456">Lyase</keyword>
<comment type="caution">
    <text evidence="4">Lacks conserved residue(s) required for the propagation of feature annotation.</text>
</comment>
<feature type="binding site" evidence="4">
    <location>
        <begin position="85"/>
        <end position="87"/>
    </location>
    <ligand>
        <name>4-CDP-2-C-methyl-D-erythritol 2-phosphate</name>
        <dbReference type="ChEBI" id="CHEBI:57919"/>
    </ligand>
</feature>
<dbReference type="InterPro" id="IPR036571">
    <property type="entry name" value="MECDP_synthase_sf"/>
</dbReference>
<dbReference type="Gene3D" id="3.90.550.10">
    <property type="entry name" value="Spore Coat Polysaccharide Biosynthesis Protein SpsA, Chain A"/>
    <property type="match status" value="1"/>
</dbReference>
<dbReference type="PANTHER" id="PTHR43181:SF1">
    <property type="entry name" value="2-C-METHYL-D-ERYTHRITOL 2,4-CYCLODIPHOSPHATE SYNTHASE, CHLOROPLASTIC"/>
    <property type="match status" value="1"/>
</dbReference>
<dbReference type="EMBL" id="DRBW01000135">
    <property type="protein sequence ID" value="HDM90228.1"/>
    <property type="molecule type" value="Genomic_DNA"/>
</dbReference>
<feature type="binding site" evidence="4">
    <location>
        <position position="87"/>
    </location>
    <ligand>
        <name>a divalent metal cation</name>
        <dbReference type="ChEBI" id="CHEBI:60240"/>
    </ligand>
</feature>
<comment type="caution">
    <text evidence="7">The sequence shown here is derived from an EMBL/GenBank/DDBJ whole genome shotgun (WGS) entry which is preliminary data.</text>
</comment>
<organism evidence="7">
    <name type="scientific">candidate division WOR-3 bacterium</name>
    <dbReference type="NCBI Taxonomy" id="2052148"/>
    <lineage>
        <taxon>Bacteria</taxon>
        <taxon>Bacteria division WOR-3</taxon>
    </lineage>
</organism>
<dbReference type="GO" id="GO:0016114">
    <property type="term" value="P:terpenoid biosynthetic process"/>
    <property type="evidence" value="ECO:0007669"/>
    <property type="project" value="InterPro"/>
</dbReference>
<keyword evidence="4 5" id="KW-0414">Isoprene biosynthesis</keyword>
<dbReference type="EC" id="4.6.1.12" evidence="4 5"/>
<comment type="cofactor">
    <cofactor evidence="4">
        <name>a divalent metal cation</name>
        <dbReference type="ChEBI" id="CHEBI:60240"/>
    </cofactor>
    <text evidence="4">Binds 1 divalent metal cation per subunit.</text>
</comment>
<keyword evidence="1" id="KW-0808">Transferase</keyword>
<evidence type="ECO:0000256" key="1">
    <source>
        <dbReference type="ARBA" id="ARBA00022679"/>
    </source>
</evidence>
<keyword evidence="4" id="KW-0479">Metal-binding</keyword>
<feature type="domain" description="2-C-methyl-D-erythritol 2,4-cyclodiphosphate synthase" evidence="6">
    <location>
        <begin position="79"/>
        <end position="231"/>
    </location>
</feature>
<gene>
    <name evidence="4 7" type="primary">ispF</name>
    <name evidence="7" type="ORF">ENG67_03355</name>
</gene>
<evidence type="ECO:0000313" key="7">
    <source>
        <dbReference type="EMBL" id="HDM90228.1"/>
    </source>
</evidence>
<dbReference type="GO" id="GO:0046872">
    <property type="term" value="F:metal ion binding"/>
    <property type="evidence" value="ECO:0007669"/>
    <property type="project" value="UniProtKB-KW"/>
</dbReference>
<dbReference type="CDD" id="cd00554">
    <property type="entry name" value="MECDP_synthase"/>
    <property type="match status" value="1"/>
</dbReference>
<accession>A0A7C1BFZ8</accession>
<dbReference type="InterPro" id="IPR003526">
    <property type="entry name" value="MECDP_synthase"/>
</dbReference>
<name>A0A7C1BFZ8_UNCW3</name>
<dbReference type="Pfam" id="PF01128">
    <property type="entry name" value="IspD"/>
    <property type="match status" value="1"/>
</dbReference>
<dbReference type="SUPFAM" id="SSF53448">
    <property type="entry name" value="Nucleotide-diphospho-sugar transferases"/>
    <property type="match status" value="1"/>
</dbReference>
<comment type="function">
    <text evidence="4">Involved in the biosynthesis of isopentenyl diphosphate (IPP) and dimethylallyl diphosphate (DMAPP), two major building blocks of isoprenoid compounds. Catalyzes the conversion of 4-diphosphocytidyl-2-C-methyl-D-erythritol 2-phosphate (CDP-ME2P) to 2-C-methyl-D-erythritol 2,4-cyclodiphosphate (ME-CPP) with a corresponding release of cytidine 5-monophosphate (CMP).</text>
</comment>
<dbReference type="Proteomes" id="UP000885931">
    <property type="component" value="Unassembled WGS sequence"/>
</dbReference>
<keyword evidence="2" id="KW-0548">Nucleotidyltransferase</keyword>
<proteinExistence type="inferred from homology"/>
<comment type="catalytic activity">
    <reaction evidence="4 5">
        <text>4-CDP-2-C-methyl-D-erythritol 2-phosphate = 2-C-methyl-D-erythritol 2,4-cyclic diphosphate + CMP</text>
        <dbReference type="Rhea" id="RHEA:23864"/>
        <dbReference type="ChEBI" id="CHEBI:57919"/>
        <dbReference type="ChEBI" id="CHEBI:58483"/>
        <dbReference type="ChEBI" id="CHEBI:60377"/>
        <dbReference type="EC" id="4.6.1.12"/>
    </reaction>
</comment>
<comment type="pathway">
    <text evidence="4">Isoprenoid biosynthesis; isopentenyl diphosphate biosynthesis via DXP pathway; isopentenyl diphosphate from 1-deoxy-D-xylulose 5-phosphate: step 4/6.</text>
</comment>
<dbReference type="SUPFAM" id="SSF69765">
    <property type="entry name" value="IpsF-like"/>
    <property type="match status" value="1"/>
</dbReference>
<dbReference type="GO" id="GO:0019288">
    <property type="term" value="P:isopentenyl diphosphate biosynthetic process, methylerythritol 4-phosphate pathway"/>
    <property type="evidence" value="ECO:0007669"/>
    <property type="project" value="UniProtKB-UniRule"/>
</dbReference>
<dbReference type="Gene3D" id="3.30.1330.50">
    <property type="entry name" value="2-C-methyl-D-erythritol 2,4-cyclodiphosphate synthase"/>
    <property type="match status" value="1"/>
</dbReference>
<evidence type="ECO:0000256" key="3">
    <source>
        <dbReference type="ARBA" id="ARBA00023268"/>
    </source>
</evidence>
<dbReference type="PANTHER" id="PTHR43181">
    <property type="entry name" value="2-C-METHYL-D-ERYTHRITOL 2,4-CYCLODIPHOSPHATE SYNTHASE, CHLOROPLASTIC"/>
    <property type="match status" value="1"/>
</dbReference>
<dbReference type="GO" id="GO:0070567">
    <property type="term" value="F:cytidylyltransferase activity"/>
    <property type="evidence" value="ECO:0007669"/>
    <property type="project" value="InterPro"/>
</dbReference>
<feature type="binding site" evidence="4">
    <location>
        <begin position="133"/>
        <end position="135"/>
    </location>
    <ligand>
        <name>4-CDP-2-C-methyl-D-erythritol 2-phosphate</name>
        <dbReference type="ChEBI" id="CHEBI:57919"/>
    </ligand>
</feature>
<evidence type="ECO:0000256" key="2">
    <source>
        <dbReference type="ARBA" id="ARBA00022695"/>
    </source>
</evidence>
<keyword evidence="3" id="KW-0511">Multifunctional enzyme</keyword>
<feature type="binding site" evidence="4">
    <location>
        <position position="119"/>
    </location>
    <ligand>
        <name>a divalent metal cation</name>
        <dbReference type="ChEBI" id="CHEBI:60240"/>
    </ligand>
</feature>
<evidence type="ECO:0000259" key="6">
    <source>
        <dbReference type="Pfam" id="PF02542"/>
    </source>
</evidence>
<dbReference type="AlphaFoldDB" id="A0A7C1BFZ8"/>
<dbReference type="InterPro" id="IPR034683">
    <property type="entry name" value="IspD/TarI"/>
</dbReference>
<dbReference type="UniPathway" id="UPA00056">
    <property type="reaction ID" value="UER00095"/>
</dbReference>
<evidence type="ECO:0000256" key="4">
    <source>
        <dbReference type="HAMAP-Rule" id="MF_00107"/>
    </source>
</evidence>
<protein>
    <recommendedName>
        <fullName evidence="4 5">2-C-methyl-D-erythritol 2,4-cyclodiphosphate synthase</fullName>
        <shortName evidence="4">MECDP-synthase</shortName>
        <shortName evidence="4">MECPP-synthase</shortName>
        <shortName evidence="4">MECPS</shortName>
        <ecNumber evidence="4 5">4.6.1.12</ecNumber>
    </recommendedName>
</protein>
<dbReference type="GO" id="GO:0008685">
    <property type="term" value="F:2-C-methyl-D-erythritol 2,4-cyclodiphosphate synthase activity"/>
    <property type="evidence" value="ECO:0007669"/>
    <property type="project" value="UniProtKB-UniRule"/>
</dbReference>
<evidence type="ECO:0000256" key="5">
    <source>
        <dbReference type="RuleBase" id="RU004395"/>
    </source>
</evidence>
<comment type="similarity">
    <text evidence="4 5">Belongs to the IspF family.</text>
</comment>
<comment type="subunit">
    <text evidence="4">Homotrimer.</text>
</comment>
<feature type="site" description="Transition state stabilizer" evidence="4">
    <location>
        <position position="111"/>
    </location>
</feature>
<dbReference type="Pfam" id="PF02542">
    <property type="entry name" value="YgbB"/>
    <property type="match status" value="1"/>
</dbReference>
<sequence length="240" mass="26662">MPRDKVLLVQTPQGFRREILEKAFEMAGERLGEFSDESTLLAEVLGVIPDFIEGDRENLKITYRSDIEIFKNYMMGEVRSGFGYDLHRLEEGRKLYLGGELIDTTYGAVAHSDGDTLLHSIIDAMLGASGLGDIGKLFPDTSPEFKGISSLYLLERTNKLLEENGFWVLNIDSTVLLEKPLISPYIDRMKGNISEVLGLPVERISIKGKRGEGIGAVGERKAIVTMSSVMVARAKTKYLV</sequence>
<feature type="binding site" evidence="4">
    <location>
        <begin position="111"/>
        <end position="112"/>
    </location>
    <ligand>
        <name>4-CDP-2-C-methyl-D-erythritol 2-phosphate</name>
        <dbReference type="ChEBI" id="CHEBI:57919"/>
    </ligand>
</feature>